<dbReference type="Pfam" id="PF13411">
    <property type="entry name" value="MerR_1"/>
    <property type="match status" value="1"/>
</dbReference>
<gene>
    <name evidence="3" type="ORF">BKP35_01275</name>
</gene>
<dbReference type="GO" id="GO:0006355">
    <property type="term" value="P:regulation of DNA-templated transcription"/>
    <property type="evidence" value="ECO:0007669"/>
    <property type="project" value="InterPro"/>
</dbReference>
<proteinExistence type="predicted"/>
<protein>
    <recommendedName>
        <fullName evidence="2">HTH merR-type domain-containing protein</fullName>
    </recommendedName>
</protein>
<reference evidence="3 4" key="1">
    <citation type="submission" date="2016-10" db="EMBL/GenBank/DDBJ databases">
        <title>Draft genome sequences of four alkaliphilic bacteria belonging to the Anaerobacillus genus.</title>
        <authorList>
            <person name="Bassil N.M."/>
            <person name="Lloyd J.R."/>
        </authorList>
    </citation>
    <scope>NUCLEOTIDE SEQUENCE [LARGE SCALE GENOMIC DNA]</scope>
    <source>
        <strain evidence="3 4">DSM 15340</strain>
    </source>
</reference>
<evidence type="ECO:0000259" key="2">
    <source>
        <dbReference type="Pfam" id="PF13411"/>
    </source>
</evidence>
<dbReference type="AlphaFoldDB" id="A0A1S2LWC5"/>
<dbReference type="InterPro" id="IPR009061">
    <property type="entry name" value="DNA-bd_dom_put_sf"/>
</dbReference>
<evidence type="ECO:0000313" key="3">
    <source>
        <dbReference type="EMBL" id="OIJ15655.1"/>
    </source>
</evidence>
<evidence type="ECO:0000256" key="1">
    <source>
        <dbReference type="SAM" id="Coils"/>
    </source>
</evidence>
<name>A0A1S2LWC5_9BACI</name>
<evidence type="ECO:0000313" key="4">
    <source>
        <dbReference type="Proteomes" id="UP000180098"/>
    </source>
</evidence>
<keyword evidence="4" id="KW-1185">Reference proteome</keyword>
<dbReference type="EMBL" id="MLQQ01000001">
    <property type="protein sequence ID" value="OIJ15655.1"/>
    <property type="molecule type" value="Genomic_DNA"/>
</dbReference>
<organism evidence="3 4">
    <name type="scientific">Anaerobacillus arseniciselenatis</name>
    <dbReference type="NCBI Taxonomy" id="85682"/>
    <lineage>
        <taxon>Bacteria</taxon>
        <taxon>Bacillati</taxon>
        <taxon>Bacillota</taxon>
        <taxon>Bacilli</taxon>
        <taxon>Bacillales</taxon>
        <taxon>Bacillaceae</taxon>
        <taxon>Anaerobacillus</taxon>
    </lineage>
</organism>
<accession>A0A1S2LWC5</accession>
<comment type="caution">
    <text evidence="3">The sequence shown here is derived from an EMBL/GenBank/DDBJ whole genome shotgun (WGS) entry which is preliminary data.</text>
</comment>
<dbReference type="RefSeq" id="WP_071311580.1">
    <property type="nucleotide sequence ID" value="NZ_MLQQ01000001.1"/>
</dbReference>
<keyword evidence="1" id="KW-0175">Coiled coil</keyword>
<sequence length="290" mass="33949">MVDENKMYTIKDVSRQLKIPVGSLKKWEKVFVDFFEVHRTKSGSRIYRDGELKVIKKIKLMKDKNLSDDLIKFILDTDNGANNEVPEQVASEYDLKYAEIVALQNETVQAVQNISDSFEQLKDEFKQETKEMNEELKTAVKKEINEGNATTEGIVKAYSEEALNNYNCTHNEFKSDFKSEFKDVNEELKSEIKKEVAKGNAITEGVVQTYSQEVLDNYSRTYKQLKKLKEQVQREQEENLFLQKKVEEREELFQEFVQNYRQVAASNEENKQKRKLGNIFNSLFGIKKYI</sequence>
<dbReference type="Gene3D" id="1.10.1660.10">
    <property type="match status" value="1"/>
</dbReference>
<feature type="domain" description="HTH merR-type" evidence="2">
    <location>
        <begin position="8"/>
        <end position="76"/>
    </location>
</feature>
<feature type="coiled-coil region" evidence="1">
    <location>
        <begin position="178"/>
        <end position="252"/>
    </location>
</feature>
<dbReference type="InterPro" id="IPR000551">
    <property type="entry name" value="MerR-type_HTH_dom"/>
</dbReference>
<dbReference type="SUPFAM" id="SSF46955">
    <property type="entry name" value="Putative DNA-binding domain"/>
    <property type="match status" value="1"/>
</dbReference>
<dbReference type="GO" id="GO:0003677">
    <property type="term" value="F:DNA binding"/>
    <property type="evidence" value="ECO:0007669"/>
    <property type="project" value="InterPro"/>
</dbReference>
<feature type="coiled-coil region" evidence="1">
    <location>
        <begin position="111"/>
        <end position="146"/>
    </location>
</feature>
<dbReference type="Proteomes" id="UP000180098">
    <property type="component" value="Unassembled WGS sequence"/>
</dbReference>
<dbReference type="OrthoDB" id="2884071at2"/>